<comment type="caution">
    <text evidence="2">The sequence shown here is derived from an EMBL/GenBank/DDBJ whole genome shotgun (WGS) entry which is preliminary data.</text>
</comment>
<feature type="region of interest" description="Disordered" evidence="1">
    <location>
        <begin position="1"/>
        <end position="21"/>
    </location>
</feature>
<gene>
    <name evidence="2" type="ORF">BMI91_19655</name>
</gene>
<evidence type="ECO:0000313" key="3">
    <source>
        <dbReference type="Proteomes" id="UP000190787"/>
    </source>
</evidence>
<reference evidence="2 3" key="1">
    <citation type="submission" date="2016-11" db="EMBL/GenBank/DDBJ databases">
        <title>A multilocus sequence analysis scheme for characterization of bacteria in the genus Thioclava.</title>
        <authorList>
            <person name="Liu Y."/>
            <person name="Shao Z."/>
        </authorList>
    </citation>
    <scope>NUCLEOTIDE SEQUENCE [LARGE SCALE GENOMIC DNA]</scope>
    <source>
        <strain evidence="2 3">TAW-CT134</strain>
    </source>
</reference>
<evidence type="ECO:0008006" key="4">
    <source>
        <dbReference type="Google" id="ProtNLM"/>
    </source>
</evidence>
<proteinExistence type="predicted"/>
<accession>A0ABX3MS20</accession>
<keyword evidence="3" id="KW-1185">Reference proteome</keyword>
<name>A0ABX3MS20_9RHOB</name>
<evidence type="ECO:0000256" key="1">
    <source>
        <dbReference type="SAM" id="MobiDB-lite"/>
    </source>
</evidence>
<protein>
    <recommendedName>
        <fullName evidence="4">Terminase small subunit</fullName>
    </recommendedName>
</protein>
<sequence>MGEASQEKSEGNPDASSENEAIAWSSSRISFILGVSSRRVQQLADQGIAVRVGHGKYDLVQTVKNYVDFVKAQGQPKDAGAKDLEVEKVRLTKARADEAELRLTILRGDAVMMPDVEDLIAEEYGALRAGLSQISGSVARVLSKTSDPAACQEIVFKAVEGALANLTADQPDGAKPQTRHLPGAEFLDELED</sequence>
<dbReference type="Proteomes" id="UP000190787">
    <property type="component" value="Unassembled WGS sequence"/>
</dbReference>
<feature type="compositionally biased region" description="Basic and acidic residues" evidence="1">
    <location>
        <begin position="1"/>
        <end position="11"/>
    </location>
</feature>
<dbReference type="EMBL" id="MPZV01000006">
    <property type="protein sequence ID" value="OOY22500.1"/>
    <property type="molecule type" value="Genomic_DNA"/>
</dbReference>
<evidence type="ECO:0000313" key="2">
    <source>
        <dbReference type="EMBL" id="OOY22500.1"/>
    </source>
</evidence>
<dbReference type="RefSeq" id="WP_078606355.1">
    <property type="nucleotide sequence ID" value="NZ_MPZV01000006.1"/>
</dbReference>
<organism evidence="2 3">
    <name type="scientific">Thioclava sediminum</name>
    <dbReference type="NCBI Taxonomy" id="1915319"/>
    <lineage>
        <taxon>Bacteria</taxon>
        <taxon>Pseudomonadati</taxon>
        <taxon>Pseudomonadota</taxon>
        <taxon>Alphaproteobacteria</taxon>
        <taxon>Rhodobacterales</taxon>
        <taxon>Paracoccaceae</taxon>
        <taxon>Thioclava</taxon>
    </lineage>
</organism>
<feature type="region of interest" description="Disordered" evidence="1">
    <location>
        <begin position="168"/>
        <end position="192"/>
    </location>
</feature>